<evidence type="ECO:0000313" key="12">
    <source>
        <dbReference type="Proteomes" id="UP000324159"/>
    </source>
</evidence>
<comment type="caution">
    <text evidence="11">The sequence shown here is derived from an EMBL/GenBank/DDBJ whole genome shotgun (WGS) entry which is preliminary data.</text>
</comment>
<comment type="pathway">
    <text evidence="1 8">Cofactor biosynthesis; tetrahydrofolate biosynthesis; 5,6,7,8-tetrahydrofolate from 7,8-dihydrofolate: step 1/1.</text>
</comment>
<dbReference type="GO" id="GO:0046655">
    <property type="term" value="P:folic acid metabolic process"/>
    <property type="evidence" value="ECO:0007669"/>
    <property type="project" value="TreeGrafter"/>
</dbReference>
<evidence type="ECO:0000256" key="7">
    <source>
        <dbReference type="ARBA" id="ARBA00025067"/>
    </source>
</evidence>
<comment type="similarity">
    <text evidence="2 8 9">Belongs to the dihydrofolate reductase family.</text>
</comment>
<dbReference type="Pfam" id="PF00186">
    <property type="entry name" value="DHFR_1"/>
    <property type="match status" value="1"/>
</dbReference>
<dbReference type="InterPro" id="IPR012259">
    <property type="entry name" value="DHFR"/>
</dbReference>
<keyword evidence="12" id="KW-1185">Reference proteome</keyword>
<dbReference type="OrthoDB" id="9804315at2"/>
<dbReference type="GO" id="GO:0046654">
    <property type="term" value="P:tetrahydrofolate biosynthetic process"/>
    <property type="evidence" value="ECO:0007669"/>
    <property type="project" value="UniProtKB-UniPathway"/>
</dbReference>
<dbReference type="Proteomes" id="UP000324159">
    <property type="component" value="Unassembled WGS sequence"/>
</dbReference>
<dbReference type="InterPro" id="IPR001796">
    <property type="entry name" value="DHFR_dom"/>
</dbReference>
<evidence type="ECO:0000256" key="6">
    <source>
        <dbReference type="ARBA" id="ARBA00023002"/>
    </source>
</evidence>
<dbReference type="PANTHER" id="PTHR48069:SF3">
    <property type="entry name" value="DIHYDROFOLATE REDUCTASE"/>
    <property type="match status" value="1"/>
</dbReference>
<dbReference type="GO" id="GO:0006730">
    <property type="term" value="P:one-carbon metabolic process"/>
    <property type="evidence" value="ECO:0007669"/>
    <property type="project" value="UniProtKB-KW"/>
</dbReference>
<dbReference type="PIRSF" id="PIRSF000194">
    <property type="entry name" value="DHFR"/>
    <property type="match status" value="1"/>
</dbReference>
<dbReference type="UniPathway" id="UPA00077">
    <property type="reaction ID" value="UER00158"/>
</dbReference>
<dbReference type="CDD" id="cd00209">
    <property type="entry name" value="DHFR"/>
    <property type="match status" value="1"/>
</dbReference>
<name>A0A5D3WJY4_9BACT</name>
<protein>
    <recommendedName>
        <fullName evidence="3 8">Dihydrofolate reductase</fullName>
        <ecNumber evidence="3 8">1.5.1.3</ecNumber>
    </recommendedName>
</protein>
<evidence type="ECO:0000256" key="3">
    <source>
        <dbReference type="ARBA" id="ARBA00012856"/>
    </source>
</evidence>
<dbReference type="GO" id="GO:0046452">
    <property type="term" value="P:dihydrofolate metabolic process"/>
    <property type="evidence" value="ECO:0007669"/>
    <property type="project" value="TreeGrafter"/>
</dbReference>
<dbReference type="PRINTS" id="PR00070">
    <property type="entry name" value="DHFR"/>
</dbReference>
<dbReference type="EMBL" id="VNIB01000005">
    <property type="protein sequence ID" value="TYO98654.1"/>
    <property type="molecule type" value="Genomic_DNA"/>
</dbReference>
<proteinExistence type="inferred from homology"/>
<dbReference type="GO" id="GO:0004146">
    <property type="term" value="F:dihydrofolate reductase activity"/>
    <property type="evidence" value="ECO:0007669"/>
    <property type="project" value="UniProtKB-EC"/>
</dbReference>
<feature type="domain" description="DHFR" evidence="10">
    <location>
        <begin position="11"/>
        <end position="170"/>
    </location>
</feature>
<sequence>MTEKTTTAATGPTLVVAMTRAGVIGAAGRLPWSLPEDLRLFRQLTWGGVVIMGRKTFASLPGPLPGRINLVVSMSLPPTAGIDVFPTLDAALLRAAALKRPAFVIGGVRLYAEALPRCERMVISWVEEDVEGDVVFPEVNWEQWRRRESTRHAGFVREVYEKIAGQRRPQ</sequence>
<evidence type="ECO:0000256" key="2">
    <source>
        <dbReference type="ARBA" id="ARBA00009539"/>
    </source>
</evidence>
<comment type="catalytic activity">
    <reaction evidence="8">
        <text>(6S)-5,6,7,8-tetrahydrofolate + NADP(+) = 7,8-dihydrofolate + NADPH + H(+)</text>
        <dbReference type="Rhea" id="RHEA:15009"/>
        <dbReference type="ChEBI" id="CHEBI:15378"/>
        <dbReference type="ChEBI" id="CHEBI:57451"/>
        <dbReference type="ChEBI" id="CHEBI:57453"/>
        <dbReference type="ChEBI" id="CHEBI:57783"/>
        <dbReference type="ChEBI" id="CHEBI:58349"/>
        <dbReference type="EC" id="1.5.1.3"/>
    </reaction>
</comment>
<dbReference type="RefSeq" id="WP_148895595.1">
    <property type="nucleotide sequence ID" value="NZ_VNIB01000005.1"/>
</dbReference>
<evidence type="ECO:0000256" key="1">
    <source>
        <dbReference type="ARBA" id="ARBA00004903"/>
    </source>
</evidence>
<comment type="function">
    <text evidence="7 8">Key enzyme in folate metabolism. Catalyzes an essential reaction for de novo glycine and purine synthesis, and for DNA precursor synthesis.</text>
</comment>
<reference evidence="11 12" key="1">
    <citation type="submission" date="2019-07" db="EMBL/GenBank/DDBJ databases">
        <title>Genomic Encyclopedia of Type Strains, Phase IV (KMG-IV): sequencing the most valuable type-strain genomes for metagenomic binning, comparative biology and taxonomic classification.</title>
        <authorList>
            <person name="Goeker M."/>
        </authorList>
    </citation>
    <scope>NUCLEOTIDE SEQUENCE [LARGE SCALE GENOMIC DNA]</scope>
    <source>
        <strain evidence="11 12">SS015</strain>
    </source>
</reference>
<accession>A0A5D3WJY4</accession>
<dbReference type="PROSITE" id="PS51330">
    <property type="entry name" value="DHFR_2"/>
    <property type="match status" value="1"/>
</dbReference>
<evidence type="ECO:0000256" key="8">
    <source>
        <dbReference type="PIRNR" id="PIRNR000194"/>
    </source>
</evidence>
<dbReference type="SUPFAM" id="SSF53597">
    <property type="entry name" value="Dihydrofolate reductase-like"/>
    <property type="match status" value="1"/>
</dbReference>
<keyword evidence="4 8" id="KW-0554">One-carbon metabolism</keyword>
<dbReference type="Gene3D" id="3.40.430.10">
    <property type="entry name" value="Dihydrofolate Reductase, subunit A"/>
    <property type="match status" value="1"/>
</dbReference>
<dbReference type="PANTHER" id="PTHR48069">
    <property type="entry name" value="DIHYDROFOLATE REDUCTASE"/>
    <property type="match status" value="1"/>
</dbReference>
<evidence type="ECO:0000256" key="5">
    <source>
        <dbReference type="ARBA" id="ARBA00022857"/>
    </source>
</evidence>
<gene>
    <name evidence="11" type="ORF">EDC39_10514</name>
</gene>
<evidence type="ECO:0000259" key="10">
    <source>
        <dbReference type="PROSITE" id="PS51330"/>
    </source>
</evidence>
<organism evidence="11 12">
    <name type="scientific">Geothermobacter ehrlichii</name>
    <dbReference type="NCBI Taxonomy" id="213224"/>
    <lineage>
        <taxon>Bacteria</taxon>
        <taxon>Pseudomonadati</taxon>
        <taxon>Thermodesulfobacteriota</taxon>
        <taxon>Desulfuromonadia</taxon>
        <taxon>Desulfuromonadales</taxon>
        <taxon>Geothermobacteraceae</taxon>
        <taxon>Geothermobacter</taxon>
    </lineage>
</organism>
<dbReference type="InterPro" id="IPR024072">
    <property type="entry name" value="DHFR-like_dom_sf"/>
</dbReference>
<dbReference type="EC" id="1.5.1.3" evidence="3 8"/>
<dbReference type="AlphaFoldDB" id="A0A5D3WJY4"/>
<keyword evidence="6 8" id="KW-0560">Oxidoreductase</keyword>
<dbReference type="GO" id="GO:0050661">
    <property type="term" value="F:NADP binding"/>
    <property type="evidence" value="ECO:0007669"/>
    <property type="project" value="InterPro"/>
</dbReference>
<dbReference type="InterPro" id="IPR017925">
    <property type="entry name" value="DHFR_CS"/>
</dbReference>
<keyword evidence="5 8" id="KW-0521">NADP</keyword>
<evidence type="ECO:0000256" key="9">
    <source>
        <dbReference type="RuleBase" id="RU004474"/>
    </source>
</evidence>
<dbReference type="PROSITE" id="PS00075">
    <property type="entry name" value="DHFR_1"/>
    <property type="match status" value="1"/>
</dbReference>
<evidence type="ECO:0000313" key="11">
    <source>
        <dbReference type="EMBL" id="TYO98654.1"/>
    </source>
</evidence>
<evidence type="ECO:0000256" key="4">
    <source>
        <dbReference type="ARBA" id="ARBA00022563"/>
    </source>
</evidence>